<dbReference type="RefSeq" id="WP_110935214.1">
    <property type="nucleotide sequence ID" value="NZ_KZ614146.1"/>
</dbReference>
<feature type="transmembrane region" description="Helical" evidence="1">
    <location>
        <begin position="145"/>
        <end position="163"/>
    </location>
</feature>
<evidence type="ECO:0000256" key="1">
    <source>
        <dbReference type="SAM" id="Phobius"/>
    </source>
</evidence>
<proteinExistence type="predicted"/>
<reference evidence="3 4" key="1">
    <citation type="submission" date="2017-10" db="EMBL/GenBank/DDBJ databases">
        <title>Bacillus sp. nov., a halophilic bacterium isolated from a Keqin Lake.</title>
        <authorList>
            <person name="Wang H."/>
        </authorList>
    </citation>
    <scope>NUCLEOTIDE SEQUENCE [LARGE SCALE GENOMIC DNA]</scope>
    <source>
        <strain evidence="3 4">KCTC 13187</strain>
    </source>
</reference>
<feature type="domain" description="CAAX prenyl protease 2/Lysostaphin resistance protein A-like" evidence="2">
    <location>
        <begin position="98"/>
        <end position="180"/>
    </location>
</feature>
<feature type="transmembrane region" description="Helical" evidence="1">
    <location>
        <begin position="99"/>
        <end position="116"/>
    </location>
</feature>
<organism evidence="3 4">
    <name type="scientific">Salipaludibacillus neizhouensis</name>
    <dbReference type="NCBI Taxonomy" id="885475"/>
    <lineage>
        <taxon>Bacteria</taxon>
        <taxon>Bacillati</taxon>
        <taxon>Bacillota</taxon>
        <taxon>Bacilli</taxon>
        <taxon>Bacillales</taxon>
        <taxon>Bacillaceae</taxon>
    </lineage>
</organism>
<evidence type="ECO:0000259" key="2">
    <source>
        <dbReference type="Pfam" id="PF02517"/>
    </source>
</evidence>
<keyword evidence="3" id="KW-0482">Metalloprotease</keyword>
<keyword evidence="3" id="KW-0645">Protease</keyword>
<sequence length="191" mass="22085">MGNKQSELIKTLTDKELLQNLYLTQLTILVIGIVISKWLTGRWFSPLDNIHFQIEHILMGFVIGLSVVFLELILYKILPSSWFDDGGINSRIFLKRSPLHILVLTVVIAFSEEFLFRGVLQTNFGLWIASFLFAIIHIRYLSNLFLFSFTVLLSISLGFLYYFTDNLLTVIVAHFTIDFILGLMIRYSKIK</sequence>
<keyword evidence="1" id="KW-1133">Transmembrane helix</keyword>
<feature type="transmembrane region" description="Helical" evidence="1">
    <location>
        <begin position="59"/>
        <end position="78"/>
    </location>
</feature>
<protein>
    <submittedName>
        <fullName evidence="3">CPBP family intramembrane metalloprotease</fullName>
    </submittedName>
</protein>
<gene>
    <name evidence="3" type="ORF">CR203_09740</name>
</gene>
<evidence type="ECO:0000313" key="4">
    <source>
        <dbReference type="Proteomes" id="UP000281498"/>
    </source>
</evidence>
<keyword evidence="1" id="KW-0472">Membrane</keyword>
<keyword evidence="1" id="KW-0812">Transmembrane</keyword>
<name>A0A3A9KDB1_9BACI</name>
<accession>A0A3A9KDB1</accession>
<comment type="caution">
    <text evidence="3">The sequence shown here is derived from an EMBL/GenBank/DDBJ whole genome shotgun (WGS) entry which is preliminary data.</text>
</comment>
<feature type="transmembrane region" description="Helical" evidence="1">
    <location>
        <begin position="122"/>
        <end position="138"/>
    </location>
</feature>
<dbReference type="OrthoDB" id="1523022at2"/>
<dbReference type="GO" id="GO:0080120">
    <property type="term" value="P:CAAX-box protein maturation"/>
    <property type="evidence" value="ECO:0007669"/>
    <property type="project" value="UniProtKB-ARBA"/>
</dbReference>
<dbReference type="GO" id="GO:0006508">
    <property type="term" value="P:proteolysis"/>
    <property type="evidence" value="ECO:0007669"/>
    <property type="project" value="UniProtKB-KW"/>
</dbReference>
<dbReference type="EMBL" id="PDOE01000003">
    <property type="protein sequence ID" value="RKL67623.1"/>
    <property type="molecule type" value="Genomic_DNA"/>
</dbReference>
<dbReference type="Proteomes" id="UP000281498">
    <property type="component" value="Unassembled WGS sequence"/>
</dbReference>
<evidence type="ECO:0000313" key="3">
    <source>
        <dbReference type="EMBL" id="RKL67623.1"/>
    </source>
</evidence>
<keyword evidence="3" id="KW-0378">Hydrolase</keyword>
<keyword evidence="4" id="KW-1185">Reference proteome</keyword>
<dbReference type="AlphaFoldDB" id="A0A3A9KDB1"/>
<feature type="transmembrane region" description="Helical" evidence="1">
    <location>
        <begin position="169"/>
        <end position="187"/>
    </location>
</feature>
<dbReference type="Pfam" id="PF02517">
    <property type="entry name" value="Rce1-like"/>
    <property type="match status" value="1"/>
</dbReference>
<dbReference type="GO" id="GO:0008237">
    <property type="term" value="F:metallopeptidase activity"/>
    <property type="evidence" value="ECO:0007669"/>
    <property type="project" value="UniProtKB-KW"/>
</dbReference>
<dbReference type="InterPro" id="IPR003675">
    <property type="entry name" value="Rce1/LyrA-like_dom"/>
</dbReference>
<dbReference type="GO" id="GO:0004175">
    <property type="term" value="F:endopeptidase activity"/>
    <property type="evidence" value="ECO:0007669"/>
    <property type="project" value="UniProtKB-ARBA"/>
</dbReference>
<feature type="transmembrane region" description="Helical" evidence="1">
    <location>
        <begin position="21"/>
        <end position="39"/>
    </location>
</feature>